<dbReference type="AlphaFoldDB" id="A0A1I6AZM5"/>
<keyword evidence="1" id="KW-1133">Transmembrane helix</keyword>
<dbReference type="STRING" id="587909.SAMN05421810_1179"/>
<gene>
    <name evidence="2" type="ORF">SAMN05421810_1179</name>
</gene>
<keyword evidence="3" id="KW-1185">Reference proteome</keyword>
<feature type="transmembrane region" description="Helical" evidence="1">
    <location>
        <begin position="101"/>
        <end position="127"/>
    </location>
</feature>
<dbReference type="EMBL" id="FOWW01000017">
    <property type="protein sequence ID" value="SFQ74116.1"/>
    <property type="molecule type" value="Genomic_DNA"/>
</dbReference>
<feature type="transmembrane region" description="Helical" evidence="1">
    <location>
        <begin position="133"/>
        <end position="156"/>
    </location>
</feature>
<evidence type="ECO:0000313" key="2">
    <source>
        <dbReference type="EMBL" id="SFQ74116.1"/>
    </source>
</evidence>
<reference evidence="3" key="1">
    <citation type="submission" date="2016-10" db="EMBL/GenBank/DDBJ databases">
        <authorList>
            <person name="Varghese N."/>
            <person name="Submissions S."/>
        </authorList>
    </citation>
    <scope>NUCLEOTIDE SEQUENCE [LARGE SCALE GENOMIC DNA]</scope>
    <source>
        <strain evidence="3">CGMCC 4.5579</strain>
    </source>
</reference>
<evidence type="ECO:0000313" key="3">
    <source>
        <dbReference type="Proteomes" id="UP000198727"/>
    </source>
</evidence>
<sequence>MGSVAVGEGAQRRPNVVALPAELVERPGGLPSHCARHGLPAVRRADFALQSKVRIEGSRLRQVGVLGAVGTAERLGQHAKKVRVTHVKGWPLCTVCSRTRAAWLTVSCVMFFGGLLAFAGSLIAGVLAEKGTVPALAGVAVAGFVVMILAAFPFALGSMARIIGASTAPEGGEVRVVNPSQAFVAELPGRTD</sequence>
<keyword evidence="1" id="KW-0472">Membrane</keyword>
<protein>
    <submittedName>
        <fullName evidence="2">Uncharacterized protein</fullName>
    </submittedName>
</protein>
<accession>A0A1I6AZM5</accession>
<organism evidence="2 3">
    <name type="scientific">Amycolatopsis arida</name>
    <dbReference type="NCBI Taxonomy" id="587909"/>
    <lineage>
        <taxon>Bacteria</taxon>
        <taxon>Bacillati</taxon>
        <taxon>Actinomycetota</taxon>
        <taxon>Actinomycetes</taxon>
        <taxon>Pseudonocardiales</taxon>
        <taxon>Pseudonocardiaceae</taxon>
        <taxon>Amycolatopsis</taxon>
    </lineage>
</organism>
<dbReference type="OrthoDB" id="3556633at2"/>
<keyword evidence="1" id="KW-0812">Transmembrane</keyword>
<dbReference type="Proteomes" id="UP000198727">
    <property type="component" value="Unassembled WGS sequence"/>
</dbReference>
<evidence type="ECO:0000256" key="1">
    <source>
        <dbReference type="SAM" id="Phobius"/>
    </source>
</evidence>
<name>A0A1I6AZM5_9PSEU</name>
<proteinExistence type="predicted"/>